<evidence type="ECO:0000313" key="2">
    <source>
        <dbReference type="Proteomes" id="UP001597361"/>
    </source>
</evidence>
<reference evidence="2" key="1">
    <citation type="journal article" date="2019" name="Int. J. Syst. Evol. Microbiol.">
        <title>The Global Catalogue of Microorganisms (GCM) 10K type strain sequencing project: providing services to taxonomists for standard genome sequencing and annotation.</title>
        <authorList>
            <consortium name="The Broad Institute Genomics Platform"/>
            <consortium name="The Broad Institute Genome Sequencing Center for Infectious Disease"/>
            <person name="Wu L."/>
            <person name="Ma J."/>
        </authorList>
    </citation>
    <scope>NUCLEOTIDE SEQUENCE [LARGE SCALE GENOMIC DNA]</scope>
    <source>
        <strain evidence="2">CGMCC 1.15180</strain>
    </source>
</reference>
<gene>
    <name evidence="1" type="ORF">ACFSKL_21335</name>
</gene>
<evidence type="ECO:0000313" key="1">
    <source>
        <dbReference type="EMBL" id="MFD2037355.1"/>
    </source>
</evidence>
<keyword evidence="2" id="KW-1185">Reference proteome</keyword>
<protein>
    <submittedName>
        <fullName evidence="1">Uncharacterized protein</fullName>
    </submittedName>
</protein>
<name>A0ABW4VUV6_9BACT</name>
<dbReference type="RefSeq" id="WP_376889176.1">
    <property type="nucleotide sequence ID" value="NZ_JBHUHR010000048.1"/>
</dbReference>
<organism evidence="1 2">
    <name type="scientific">Belliella marina</name>
    <dbReference type="NCBI Taxonomy" id="1644146"/>
    <lineage>
        <taxon>Bacteria</taxon>
        <taxon>Pseudomonadati</taxon>
        <taxon>Bacteroidota</taxon>
        <taxon>Cytophagia</taxon>
        <taxon>Cytophagales</taxon>
        <taxon>Cyclobacteriaceae</taxon>
        <taxon>Belliella</taxon>
    </lineage>
</organism>
<comment type="caution">
    <text evidence="1">The sequence shown here is derived from an EMBL/GenBank/DDBJ whole genome shotgun (WGS) entry which is preliminary data.</text>
</comment>
<sequence>MKNILLIISLSFASIQFIKAQDIDLTTYDTEEEGLFFDQVLIYDYSDHTGKSGEIWIYLNSCSNRLLFDHAAWGREDEMIHYTIAQQDGSYITFGTEAEGSGSGKVALVDSIYLEPIETDGRFPVSDNFVSFEEMLSTNPNPLALDVKYFTIKKTMDPRGKESIGVTRVDFDTRLIYHFNSLGGDLQIPHLLGTPHPYLHPNDLITIYESRYEGNDGKSYWSRLELVAFEQTTYWAPVLGFVFRSRSVDGNLLEKPIVEVLEFSKPCH</sequence>
<proteinExistence type="predicted"/>
<dbReference type="Proteomes" id="UP001597361">
    <property type="component" value="Unassembled WGS sequence"/>
</dbReference>
<dbReference type="EMBL" id="JBHUHR010000048">
    <property type="protein sequence ID" value="MFD2037355.1"/>
    <property type="molecule type" value="Genomic_DNA"/>
</dbReference>
<accession>A0ABW4VUV6</accession>